<dbReference type="OrthoDB" id="9255586at2"/>
<proteinExistence type="predicted"/>
<dbReference type="RefSeq" id="WP_070133601.1">
    <property type="nucleotide sequence ID" value="NZ_LJAM02000083.1"/>
</dbReference>
<dbReference type="EMBL" id="MAYS01000033">
    <property type="protein sequence ID" value="OFC63764.1"/>
    <property type="molecule type" value="Genomic_DNA"/>
</dbReference>
<organism evidence="1 2">
    <name type="scientific">Candidatus Erwinia dacicola</name>
    <dbReference type="NCBI Taxonomy" id="252393"/>
    <lineage>
        <taxon>Bacteria</taxon>
        <taxon>Pseudomonadati</taxon>
        <taxon>Pseudomonadota</taxon>
        <taxon>Gammaproteobacteria</taxon>
        <taxon>Enterobacterales</taxon>
        <taxon>Erwiniaceae</taxon>
        <taxon>Erwinia</taxon>
    </lineage>
</organism>
<sequence>MLNRNKIVIIKRLAVETLFWPACPLDDDHCFDRIMQAEVIDKAFQDRHALYLHRSDRNASDTQRIKNTLRKTAIQLVILVADVTPEVAETILNEWDTSEPVNGEYAQGTYDYLLRKKKTNDV</sequence>
<evidence type="ECO:0000313" key="1">
    <source>
        <dbReference type="EMBL" id="OFC63764.1"/>
    </source>
</evidence>
<protein>
    <submittedName>
        <fullName evidence="1">Uncharacterized protein</fullName>
    </submittedName>
</protein>
<dbReference type="Proteomes" id="UP000243534">
    <property type="component" value="Unassembled WGS sequence"/>
</dbReference>
<gene>
    <name evidence="1" type="ORF">BBW68_04160</name>
</gene>
<reference evidence="1 2" key="1">
    <citation type="submission" date="2016-07" db="EMBL/GenBank/DDBJ databases">
        <authorList>
            <person name="Yuval B."/>
        </authorList>
    </citation>
    <scope>NUCLEOTIDE SEQUENCE [LARGE SCALE GENOMIC DNA]</scope>
    <source>
        <strain evidence="1 2">IL</strain>
    </source>
</reference>
<dbReference type="AlphaFoldDB" id="A0A1E7Z4V5"/>
<evidence type="ECO:0000313" key="2">
    <source>
        <dbReference type="Proteomes" id="UP000243534"/>
    </source>
</evidence>
<comment type="caution">
    <text evidence="1">The sequence shown here is derived from an EMBL/GenBank/DDBJ whole genome shotgun (WGS) entry which is preliminary data.</text>
</comment>
<accession>A0A1E7Z4V5</accession>
<name>A0A1E7Z4V5_9GAMM</name>